<evidence type="ECO:0000313" key="6">
    <source>
        <dbReference type="Proteomes" id="UP000186955"/>
    </source>
</evidence>
<comment type="caution">
    <text evidence="5">The sequence shown here is derived from an EMBL/GenBank/DDBJ whole genome shotgun (WGS) entry which is preliminary data.</text>
</comment>
<evidence type="ECO:0000256" key="1">
    <source>
        <dbReference type="ARBA" id="ARBA00006484"/>
    </source>
</evidence>
<dbReference type="Gene3D" id="3.40.50.720">
    <property type="entry name" value="NAD(P)-binding Rossmann-like Domain"/>
    <property type="match status" value="1"/>
</dbReference>
<dbReference type="InterPro" id="IPR002347">
    <property type="entry name" value="SDR_fam"/>
</dbReference>
<keyword evidence="2" id="KW-0521">NADP</keyword>
<dbReference type="OrthoDB" id="37659at2759"/>
<name>A0A1Q5UR85_9EURO</name>
<dbReference type="Pfam" id="PF00106">
    <property type="entry name" value="adh_short"/>
    <property type="match status" value="1"/>
</dbReference>
<reference evidence="5 6" key="1">
    <citation type="submission" date="2016-10" db="EMBL/GenBank/DDBJ databases">
        <title>Genome sequence of the ascomycete fungus Penicillium subrubescens.</title>
        <authorList>
            <person name="De Vries R.P."/>
            <person name="Peng M."/>
            <person name="Dilokpimol A."/>
            <person name="Hilden K."/>
            <person name="Makela M.R."/>
            <person name="Grigoriev I."/>
            <person name="Riley R."/>
            <person name="Granchi Z."/>
        </authorList>
    </citation>
    <scope>NUCLEOTIDE SEQUENCE [LARGE SCALE GENOMIC DNA]</scope>
    <source>
        <strain evidence="5 6">CBS 132785</strain>
    </source>
</reference>
<proteinExistence type="inferred from homology"/>
<dbReference type="PANTHER" id="PTHR44196:SF1">
    <property type="entry name" value="DEHYDROGENASE_REDUCTASE SDR FAMILY MEMBER 7B"/>
    <property type="match status" value="1"/>
</dbReference>
<dbReference type="PANTHER" id="PTHR44196">
    <property type="entry name" value="DEHYDROGENASE/REDUCTASE SDR FAMILY MEMBER 7B"/>
    <property type="match status" value="1"/>
</dbReference>
<accession>A0A1Q5UR85</accession>
<dbReference type="PROSITE" id="PS00061">
    <property type="entry name" value="ADH_SHORT"/>
    <property type="match status" value="1"/>
</dbReference>
<evidence type="ECO:0000256" key="2">
    <source>
        <dbReference type="ARBA" id="ARBA00022857"/>
    </source>
</evidence>
<sequence length="270" mass="29102">MTAFQTILIVGATSGIGEELARQYHARGKNVIVSGRRTARLDTLAAQLPGVGIIQMDIQDLGALPRQIDEAFITFPAIDAVIVNAGIQILLDYTADNASTIGYPTTADITKEITTNLTGPTVLARCVIEHFRVSRPSQASLLAFVTSGLGLVPVTMLPIYCATKSALHYFTVILRNQLKNTAISVVEILPPYVKTELDVAHADEMAKRLGGKKPQGMSVKEYVASVVRGLEVTEMDGKIQKYVAEGMPRAAVEAWVQAVGPMAQMLHTDL</sequence>
<dbReference type="GO" id="GO:0016491">
    <property type="term" value="F:oxidoreductase activity"/>
    <property type="evidence" value="ECO:0007669"/>
    <property type="project" value="UniProtKB-KW"/>
</dbReference>
<dbReference type="AlphaFoldDB" id="A0A1Q5UR85"/>
<protein>
    <recommendedName>
        <fullName evidence="7">Oxidoreductase DltE</fullName>
    </recommendedName>
</protein>
<dbReference type="EMBL" id="MNBE01000030">
    <property type="protein sequence ID" value="OKP14983.1"/>
    <property type="molecule type" value="Genomic_DNA"/>
</dbReference>
<dbReference type="STRING" id="1316194.A0A1Q5UR85"/>
<dbReference type="GO" id="GO:0016020">
    <property type="term" value="C:membrane"/>
    <property type="evidence" value="ECO:0007669"/>
    <property type="project" value="TreeGrafter"/>
</dbReference>
<dbReference type="SUPFAM" id="SSF51735">
    <property type="entry name" value="NAD(P)-binding Rossmann-fold domains"/>
    <property type="match status" value="1"/>
</dbReference>
<evidence type="ECO:0008006" key="7">
    <source>
        <dbReference type="Google" id="ProtNLM"/>
    </source>
</evidence>
<keyword evidence="3" id="KW-0560">Oxidoreductase</keyword>
<dbReference type="Proteomes" id="UP000186955">
    <property type="component" value="Unassembled WGS sequence"/>
</dbReference>
<comment type="similarity">
    <text evidence="1">Belongs to the short-chain dehydrogenases/reductases (SDR) family.</text>
</comment>
<gene>
    <name evidence="5" type="ORF">PENSUB_3378</name>
</gene>
<organism evidence="5 6">
    <name type="scientific">Penicillium subrubescens</name>
    <dbReference type="NCBI Taxonomy" id="1316194"/>
    <lineage>
        <taxon>Eukaryota</taxon>
        <taxon>Fungi</taxon>
        <taxon>Dikarya</taxon>
        <taxon>Ascomycota</taxon>
        <taxon>Pezizomycotina</taxon>
        <taxon>Eurotiomycetes</taxon>
        <taxon>Eurotiomycetidae</taxon>
        <taxon>Eurotiales</taxon>
        <taxon>Aspergillaceae</taxon>
        <taxon>Penicillium</taxon>
    </lineage>
</organism>
<evidence type="ECO:0000256" key="3">
    <source>
        <dbReference type="ARBA" id="ARBA00023002"/>
    </source>
</evidence>
<dbReference type="PRINTS" id="PR00081">
    <property type="entry name" value="GDHRDH"/>
</dbReference>
<dbReference type="InterPro" id="IPR036291">
    <property type="entry name" value="NAD(P)-bd_dom_sf"/>
</dbReference>
<evidence type="ECO:0000256" key="4">
    <source>
        <dbReference type="ARBA" id="ARBA00037096"/>
    </source>
</evidence>
<comment type="function">
    <text evidence="4">Putative oxidoreductase.</text>
</comment>
<keyword evidence="6" id="KW-1185">Reference proteome</keyword>
<evidence type="ECO:0000313" key="5">
    <source>
        <dbReference type="EMBL" id="OKP14983.1"/>
    </source>
</evidence>
<dbReference type="InterPro" id="IPR020904">
    <property type="entry name" value="Sc_DH/Rdtase_CS"/>
</dbReference>